<keyword evidence="3" id="KW-0238">DNA-binding</keyword>
<keyword evidence="2" id="KW-0805">Transcription regulation</keyword>
<dbReference type="Proteomes" id="UP001595840">
    <property type="component" value="Unassembled WGS sequence"/>
</dbReference>
<proteinExistence type="inferred from homology"/>
<protein>
    <submittedName>
        <fullName evidence="6">LysR family transcriptional regulator</fullName>
    </submittedName>
</protein>
<evidence type="ECO:0000256" key="4">
    <source>
        <dbReference type="ARBA" id="ARBA00023163"/>
    </source>
</evidence>
<comment type="similarity">
    <text evidence="1">Belongs to the LysR transcriptional regulatory family.</text>
</comment>
<dbReference type="Gene3D" id="1.10.10.10">
    <property type="entry name" value="Winged helix-like DNA-binding domain superfamily/Winged helix DNA-binding domain"/>
    <property type="match status" value="1"/>
</dbReference>
<evidence type="ECO:0000313" key="6">
    <source>
        <dbReference type="EMBL" id="MFC4362711.1"/>
    </source>
</evidence>
<gene>
    <name evidence="6" type="ORF">ACFOX3_10375</name>
</gene>
<keyword evidence="4" id="KW-0804">Transcription</keyword>
<accession>A0ABV8V5J3</accession>
<dbReference type="InterPro" id="IPR050950">
    <property type="entry name" value="HTH-type_LysR_regulators"/>
</dbReference>
<feature type="domain" description="HTH lysR-type" evidence="5">
    <location>
        <begin position="3"/>
        <end position="60"/>
    </location>
</feature>
<dbReference type="PROSITE" id="PS50931">
    <property type="entry name" value="HTH_LYSR"/>
    <property type="match status" value="1"/>
</dbReference>
<dbReference type="InterPro" id="IPR000847">
    <property type="entry name" value="LysR_HTH_N"/>
</dbReference>
<comment type="caution">
    <text evidence="6">The sequence shown here is derived from an EMBL/GenBank/DDBJ whole genome shotgun (WGS) entry which is preliminary data.</text>
</comment>
<evidence type="ECO:0000259" key="5">
    <source>
        <dbReference type="PROSITE" id="PS50931"/>
    </source>
</evidence>
<dbReference type="PANTHER" id="PTHR30419:SF30">
    <property type="entry name" value="LYSR FAMILY TRANSCRIPTIONAL REGULATOR"/>
    <property type="match status" value="1"/>
</dbReference>
<dbReference type="PANTHER" id="PTHR30419">
    <property type="entry name" value="HTH-TYPE TRANSCRIPTIONAL REGULATOR YBHD"/>
    <property type="match status" value="1"/>
</dbReference>
<dbReference type="InterPro" id="IPR036388">
    <property type="entry name" value="WH-like_DNA-bd_sf"/>
</dbReference>
<dbReference type="Pfam" id="PF00126">
    <property type="entry name" value="HTH_1"/>
    <property type="match status" value="1"/>
</dbReference>
<dbReference type="PRINTS" id="PR00039">
    <property type="entry name" value="HTHLYSR"/>
</dbReference>
<evidence type="ECO:0000256" key="3">
    <source>
        <dbReference type="ARBA" id="ARBA00023125"/>
    </source>
</evidence>
<dbReference type="RefSeq" id="WP_290264342.1">
    <property type="nucleotide sequence ID" value="NZ_JAUFQG010000006.1"/>
</dbReference>
<keyword evidence="7" id="KW-1185">Reference proteome</keyword>
<dbReference type="Pfam" id="PF03466">
    <property type="entry name" value="LysR_substrate"/>
    <property type="match status" value="1"/>
</dbReference>
<dbReference type="SUPFAM" id="SSF46785">
    <property type="entry name" value="Winged helix' DNA-binding domain"/>
    <property type="match status" value="1"/>
</dbReference>
<evidence type="ECO:0000256" key="2">
    <source>
        <dbReference type="ARBA" id="ARBA00023015"/>
    </source>
</evidence>
<dbReference type="EMBL" id="JBHSCX010000009">
    <property type="protein sequence ID" value="MFC4362711.1"/>
    <property type="molecule type" value="Genomic_DNA"/>
</dbReference>
<dbReference type="InterPro" id="IPR036390">
    <property type="entry name" value="WH_DNA-bd_sf"/>
</dbReference>
<name>A0ABV8V5J3_9GAMM</name>
<dbReference type="SUPFAM" id="SSF53850">
    <property type="entry name" value="Periplasmic binding protein-like II"/>
    <property type="match status" value="1"/>
</dbReference>
<dbReference type="Gene3D" id="3.40.190.290">
    <property type="match status" value="1"/>
</dbReference>
<evidence type="ECO:0000313" key="7">
    <source>
        <dbReference type="Proteomes" id="UP001595840"/>
    </source>
</evidence>
<evidence type="ECO:0000256" key="1">
    <source>
        <dbReference type="ARBA" id="ARBA00009437"/>
    </source>
</evidence>
<reference evidence="7" key="1">
    <citation type="journal article" date="2019" name="Int. J. Syst. Evol. Microbiol.">
        <title>The Global Catalogue of Microorganisms (GCM) 10K type strain sequencing project: providing services to taxonomists for standard genome sequencing and annotation.</title>
        <authorList>
            <consortium name="The Broad Institute Genomics Platform"/>
            <consortium name="The Broad Institute Genome Sequencing Center for Infectious Disease"/>
            <person name="Wu L."/>
            <person name="Ma J."/>
        </authorList>
    </citation>
    <scope>NUCLEOTIDE SEQUENCE [LARGE SCALE GENOMIC DNA]</scope>
    <source>
        <strain evidence="7">CECT 8570</strain>
    </source>
</reference>
<dbReference type="CDD" id="cd08440">
    <property type="entry name" value="PBP2_LTTR_like_4"/>
    <property type="match status" value="1"/>
</dbReference>
<organism evidence="6 7">
    <name type="scientific">Simiduia curdlanivorans</name>
    <dbReference type="NCBI Taxonomy" id="1492769"/>
    <lineage>
        <taxon>Bacteria</taxon>
        <taxon>Pseudomonadati</taxon>
        <taxon>Pseudomonadota</taxon>
        <taxon>Gammaproteobacteria</taxon>
        <taxon>Cellvibrionales</taxon>
        <taxon>Cellvibrionaceae</taxon>
        <taxon>Simiduia</taxon>
    </lineage>
</organism>
<sequence length="299" mass="32345">MNITVKQLRGFLAVAQTQSFAEAAASVHLSQPALSIAMKNLEAELGGQLFARTTRAVALTPEGADLLPQVQRLLADWECVLAGAHQRFALQRGRLAIAAMPSFASTELPAVLLAFRAQFPPITISVQEVIAEQLVEQVQEGRIELGISFDPGNQADLSFTPLFNDHFVAVFTPNHPLAANKKLHWAALCAHPFIGLQRPSSLRELIERHLGALDLSLNVELEANQLATIGRMVASGLGVSAVPQLCVQQMSELGLVCVPLQAPDITRQVGIITHARRPLSQAALAMIEVFKVHYQGQPI</sequence>
<dbReference type="InterPro" id="IPR005119">
    <property type="entry name" value="LysR_subst-bd"/>
</dbReference>